<dbReference type="InterPro" id="IPR000726">
    <property type="entry name" value="Glyco_hydro_19_cat"/>
</dbReference>
<dbReference type="Proteomes" id="UP000217895">
    <property type="component" value="Chromosome"/>
</dbReference>
<evidence type="ECO:0000313" key="2">
    <source>
        <dbReference type="EMBL" id="BAY55460.1"/>
    </source>
</evidence>
<dbReference type="GO" id="GO:0016998">
    <property type="term" value="P:cell wall macromolecule catabolic process"/>
    <property type="evidence" value="ECO:0007669"/>
    <property type="project" value="InterPro"/>
</dbReference>
<dbReference type="EMBL" id="AP018203">
    <property type="protein sequence ID" value="BAY55460.1"/>
    <property type="molecule type" value="Genomic_DNA"/>
</dbReference>
<dbReference type="Gene3D" id="1.10.530.10">
    <property type="match status" value="1"/>
</dbReference>
<dbReference type="SUPFAM" id="SSF53955">
    <property type="entry name" value="Lysozyme-like"/>
    <property type="match status" value="1"/>
</dbReference>
<reference evidence="2 3" key="1">
    <citation type="submission" date="2017-06" db="EMBL/GenBank/DDBJ databases">
        <title>Genome sequencing of cyanobaciteial culture collection at National Institute for Environmental Studies (NIES).</title>
        <authorList>
            <person name="Hirose Y."/>
            <person name="Shimura Y."/>
            <person name="Fujisawa T."/>
            <person name="Nakamura Y."/>
            <person name="Kawachi M."/>
        </authorList>
    </citation>
    <scope>NUCLEOTIDE SEQUENCE [LARGE SCALE GENOMIC DNA]</scope>
    <source>
        <strain evidence="2 3">NIES-2135</strain>
    </source>
</reference>
<dbReference type="InterPro" id="IPR023346">
    <property type="entry name" value="Lysozyme-like_dom_sf"/>
</dbReference>
<protein>
    <submittedName>
        <fullName evidence="2">Glycoside hydrolase, family 19</fullName>
    </submittedName>
</protein>
<feature type="domain" description="Glycoside hydrolase family 19 catalytic" evidence="1">
    <location>
        <begin position="203"/>
        <end position="262"/>
    </location>
</feature>
<dbReference type="GO" id="GO:0006032">
    <property type="term" value="P:chitin catabolic process"/>
    <property type="evidence" value="ECO:0007669"/>
    <property type="project" value="InterPro"/>
</dbReference>
<proteinExistence type="predicted"/>
<dbReference type="AlphaFoldDB" id="A0A1Z4JFF7"/>
<keyword evidence="2" id="KW-0378">Hydrolase</keyword>
<dbReference type="GO" id="GO:0004568">
    <property type="term" value="F:chitinase activity"/>
    <property type="evidence" value="ECO:0007669"/>
    <property type="project" value="InterPro"/>
</dbReference>
<accession>A0A1Z4JFF7</accession>
<gene>
    <name evidence="2" type="ORF">NIES2135_22830</name>
</gene>
<keyword evidence="3" id="KW-1185">Reference proteome</keyword>
<sequence length="298" mass="33471">MSSPQLIIWRKQAADRLQQVLFSMTSQDLQPIDAHVDTLLRQLSNLPARPSDRAPYQGSFPNESVSGARVKTVNRLRQLIVNIKGAEFQPQDQMVDAALRSILNLPARTTQNPYAEIFPETPLPAITLNHLLKIAPYADTHQLTSLFPHLLLTMAEYEISTPMRQAHFLAQLIHESGSFNYLEEIDLGDYLEGREDLGNVHPGDGRRFKGRGLIQITGRANYEACGLALGVNLIETPTRLAEHDLACLSAGWFWSKHEINKFADRDDVETVTRTINGGLNGFADRQYYLEIAKKVLNV</sequence>
<dbReference type="PANTHER" id="PTHR34408">
    <property type="entry name" value="FAMILY PROTEIN, PUTATIVE-RELATED"/>
    <property type="match status" value="1"/>
</dbReference>
<dbReference type="InterPro" id="IPR052354">
    <property type="entry name" value="Cell_Wall_Dynamics_Protein"/>
</dbReference>
<dbReference type="PANTHER" id="PTHR34408:SF1">
    <property type="entry name" value="GLYCOSYL HYDROLASE FAMILY 19 DOMAIN-CONTAINING PROTEIN HI_1415"/>
    <property type="match status" value="1"/>
</dbReference>
<organism evidence="2 3">
    <name type="scientific">Leptolyngbya boryana NIES-2135</name>
    <dbReference type="NCBI Taxonomy" id="1973484"/>
    <lineage>
        <taxon>Bacteria</taxon>
        <taxon>Bacillati</taxon>
        <taxon>Cyanobacteriota</taxon>
        <taxon>Cyanophyceae</taxon>
        <taxon>Leptolyngbyales</taxon>
        <taxon>Leptolyngbyaceae</taxon>
        <taxon>Leptolyngbya group</taxon>
        <taxon>Leptolyngbya</taxon>
    </lineage>
</organism>
<evidence type="ECO:0000313" key="3">
    <source>
        <dbReference type="Proteomes" id="UP000217895"/>
    </source>
</evidence>
<name>A0A1Z4JFF7_LEPBY</name>
<evidence type="ECO:0000259" key="1">
    <source>
        <dbReference type="Pfam" id="PF00182"/>
    </source>
</evidence>
<dbReference type="Pfam" id="PF00182">
    <property type="entry name" value="Glyco_hydro_19"/>
    <property type="match status" value="1"/>
</dbReference>